<evidence type="ECO:0000256" key="5">
    <source>
        <dbReference type="ARBA" id="ARBA00023065"/>
    </source>
</evidence>
<keyword evidence="6" id="KW-0472">Membrane</keyword>
<dbReference type="Gene3D" id="1.10.520.20">
    <property type="entry name" value="N-terminal domain of the delta subunit of the F1F0-ATP synthase"/>
    <property type="match status" value="1"/>
</dbReference>
<organism evidence="12 13">
    <name type="scientific">Syphacia muris</name>
    <dbReference type="NCBI Taxonomy" id="451379"/>
    <lineage>
        <taxon>Eukaryota</taxon>
        <taxon>Metazoa</taxon>
        <taxon>Ecdysozoa</taxon>
        <taxon>Nematoda</taxon>
        <taxon>Chromadorea</taxon>
        <taxon>Rhabditida</taxon>
        <taxon>Spirurina</taxon>
        <taxon>Oxyuridomorpha</taxon>
        <taxon>Oxyuroidea</taxon>
        <taxon>Oxyuridae</taxon>
        <taxon>Syphacia</taxon>
    </lineage>
</organism>
<evidence type="ECO:0000256" key="11">
    <source>
        <dbReference type="ARBA" id="ARBA00078525"/>
    </source>
</evidence>
<dbReference type="InterPro" id="IPR000711">
    <property type="entry name" value="ATPase_OSCP/dsu"/>
</dbReference>
<evidence type="ECO:0000256" key="2">
    <source>
        <dbReference type="ARBA" id="ARBA00007046"/>
    </source>
</evidence>
<dbReference type="AlphaFoldDB" id="A0A0N5AUL2"/>
<comment type="subcellular location">
    <subcellularLocation>
        <location evidence="1">Membrane</location>
    </subcellularLocation>
</comment>
<evidence type="ECO:0000256" key="7">
    <source>
        <dbReference type="ARBA" id="ARBA00023310"/>
    </source>
</evidence>
<evidence type="ECO:0000313" key="13">
    <source>
        <dbReference type="WBParaSite" id="SMUV_0000855001-mRNA-1"/>
    </source>
</evidence>
<dbReference type="PROSITE" id="PS00389">
    <property type="entry name" value="ATPASE_DELTA"/>
    <property type="match status" value="1"/>
</dbReference>
<dbReference type="InterPro" id="IPR020781">
    <property type="entry name" value="ATPase_OSCP/d_CS"/>
</dbReference>
<evidence type="ECO:0000256" key="8">
    <source>
        <dbReference type="ARBA" id="ARBA00033369"/>
    </source>
</evidence>
<evidence type="ECO:0000256" key="10">
    <source>
        <dbReference type="ARBA" id="ARBA00073432"/>
    </source>
</evidence>
<keyword evidence="12" id="KW-1185">Reference proteome</keyword>
<comment type="similarity">
    <text evidence="2">Belongs to the ATPase delta chain family.</text>
</comment>
<dbReference type="WBParaSite" id="SMUV_0000855001-mRNA-1">
    <property type="protein sequence ID" value="SMUV_0000855001-mRNA-1"/>
    <property type="gene ID" value="SMUV_0000855001"/>
</dbReference>
<evidence type="ECO:0000313" key="12">
    <source>
        <dbReference type="Proteomes" id="UP000046393"/>
    </source>
</evidence>
<dbReference type="GO" id="GO:0046933">
    <property type="term" value="F:proton-transporting ATP synthase activity, rotational mechanism"/>
    <property type="evidence" value="ECO:0007669"/>
    <property type="project" value="InterPro"/>
</dbReference>
<evidence type="ECO:0000256" key="1">
    <source>
        <dbReference type="ARBA" id="ARBA00004370"/>
    </source>
</evidence>
<evidence type="ECO:0000256" key="3">
    <source>
        <dbReference type="ARBA" id="ARBA00022448"/>
    </source>
</evidence>
<dbReference type="SUPFAM" id="SSF47928">
    <property type="entry name" value="N-terminal domain of the delta subunit of the F1F0-ATP synthase"/>
    <property type="match status" value="1"/>
</dbReference>
<protein>
    <recommendedName>
        <fullName evidence="10">ATP synthase peripheral stalk subunit OSCP, mitochondrial</fullName>
    </recommendedName>
    <alternativeName>
        <fullName evidence="11">ATP synthase subunit O</fullName>
    </alternativeName>
    <alternativeName>
        <fullName evidence="8">Oligomycin sensitivity conferral protein</fullName>
    </alternativeName>
</protein>
<dbReference type="PANTHER" id="PTHR11910">
    <property type="entry name" value="ATP SYNTHASE DELTA CHAIN"/>
    <property type="match status" value="1"/>
</dbReference>
<dbReference type="InterPro" id="IPR026015">
    <property type="entry name" value="ATP_synth_OSCP/delta_N_sf"/>
</dbReference>
<keyword evidence="5" id="KW-0406">Ion transport</keyword>
<dbReference type="STRING" id="451379.A0A0N5AUL2"/>
<keyword evidence="4" id="KW-0375">Hydrogen ion transport</keyword>
<dbReference type="NCBIfam" id="TIGR01145">
    <property type="entry name" value="ATP_synt_delta"/>
    <property type="match status" value="1"/>
</dbReference>
<evidence type="ECO:0000256" key="6">
    <source>
        <dbReference type="ARBA" id="ARBA00023136"/>
    </source>
</evidence>
<evidence type="ECO:0000256" key="9">
    <source>
        <dbReference type="ARBA" id="ARBA00064647"/>
    </source>
</evidence>
<comment type="subunit">
    <text evidence="9">Component of the ATP synthase complex composed at least of ATP5F1A/subunit alpha, ATP5F1B/subunit beta, ATP5MC1/subunit c (homooctomer), MT-ATP6/subunit a, MT-ATP8/subunit 8, ATP5ME/subunit e, ATP5MF/subunit f, ATP5MG/subunit g, ATP5MK/subunit k, ATP5MJ/subunit j, ATP5F1C/subunit gamma, ATP5F1D/subunit delta, ATP5F1E/subunit epsilon, ATP5PF/subunit F6, ATP5PB/subunit b, ATP5PD/subunit d, ATP5PO/subunit OSCP. ATP synthase complex consists of a soluble F(1) head domain (subunits alpha(3) and beta(3)) - the catalytic core - and a membrane F(0) domain - the membrane proton channel (subunits c, a, 8, e, f, g, k and j). These two domains are linked by a central stalk (subunits gamma, delta, and epsilon) rotating inside the F1 region and a stationary peripheral stalk (subunits F6, b, d, and OSCP).</text>
</comment>
<accession>A0A0N5AUL2</accession>
<dbReference type="Pfam" id="PF00213">
    <property type="entry name" value="OSCP"/>
    <property type="match status" value="1"/>
</dbReference>
<reference evidence="13" key="1">
    <citation type="submission" date="2017-02" db="UniProtKB">
        <authorList>
            <consortium name="WormBaseParasite"/>
        </authorList>
    </citation>
    <scope>IDENTIFICATION</scope>
</reference>
<dbReference type="GO" id="GO:0016020">
    <property type="term" value="C:membrane"/>
    <property type="evidence" value="ECO:0007669"/>
    <property type="project" value="UniProtKB-SubCell"/>
</dbReference>
<keyword evidence="7" id="KW-0066">ATP synthesis</keyword>
<keyword evidence="3" id="KW-0813">Transport</keyword>
<sequence>MATMMLKRSLSLSAIARNVIRPPIHVHGVEGRYASALYSASYKQNNLDTVERDLLHLKKIFDESTKFREFVLNPMMNASVKKSGLLAVLDQSHVCKEVKNFIVLLLDNRRLTKFSDVLDCFETIMRAHRNEVFIRITSAEPLSRKHKDSLDEVLKKFVKPTQKVHIEMAVNPKIMGGLILNIGDKYVDLSIASRMKAMEQVVKSELQ</sequence>
<name>A0A0N5AUL2_9BILA</name>
<proteinExistence type="inferred from homology"/>
<dbReference type="Proteomes" id="UP000046393">
    <property type="component" value="Unplaced"/>
</dbReference>
<evidence type="ECO:0000256" key="4">
    <source>
        <dbReference type="ARBA" id="ARBA00022781"/>
    </source>
</evidence>
<dbReference type="HAMAP" id="MF_01416">
    <property type="entry name" value="ATP_synth_delta_bact"/>
    <property type="match status" value="1"/>
</dbReference>
<dbReference type="PRINTS" id="PR00125">
    <property type="entry name" value="ATPASEDELTA"/>
</dbReference>